<keyword evidence="3" id="KW-0378">Hydrolase</keyword>
<dbReference type="InterPro" id="IPR051049">
    <property type="entry name" value="Dienelactone_hydrolase-like"/>
</dbReference>
<protein>
    <submittedName>
        <fullName evidence="3">Dienelactone hydrolase family protein</fullName>
        <ecNumber evidence="3">3.1.-.-</ecNumber>
    </submittedName>
</protein>
<evidence type="ECO:0000313" key="3">
    <source>
        <dbReference type="EMBL" id="MDX5983934.1"/>
    </source>
</evidence>
<keyword evidence="1" id="KW-0812">Transmembrane</keyword>
<dbReference type="InterPro" id="IPR029058">
    <property type="entry name" value="AB_hydrolase_fold"/>
</dbReference>
<evidence type="ECO:0000259" key="2">
    <source>
        <dbReference type="Pfam" id="PF01738"/>
    </source>
</evidence>
<dbReference type="Pfam" id="PF01738">
    <property type="entry name" value="DLH"/>
    <property type="match status" value="1"/>
</dbReference>
<accession>A0ABU4PKI7</accession>
<reference evidence="3 4" key="1">
    <citation type="submission" date="2023-11" db="EMBL/GenBank/DDBJ databases">
        <title>MicrobeMod: A computational toolkit for identifying prokaryotic methylation and restriction-modification with nanopore sequencing.</title>
        <authorList>
            <person name="Crits-Christoph A."/>
            <person name="Kang S.C."/>
            <person name="Lee H."/>
            <person name="Ostrov N."/>
        </authorList>
    </citation>
    <scope>NUCLEOTIDE SEQUENCE [LARGE SCALE GENOMIC DNA]</scope>
    <source>
        <strain evidence="3 4">ATCC 14820</strain>
    </source>
</reference>
<dbReference type="PANTHER" id="PTHR46623">
    <property type="entry name" value="CARBOXYMETHYLENEBUTENOLIDASE-RELATED"/>
    <property type="match status" value="1"/>
</dbReference>
<comment type="caution">
    <text evidence="3">The sequence shown here is derived from an EMBL/GenBank/DDBJ whole genome shotgun (WGS) entry which is preliminary data.</text>
</comment>
<keyword evidence="1" id="KW-0472">Membrane</keyword>
<dbReference type="PANTHER" id="PTHR46623:SF6">
    <property type="entry name" value="ALPHA_BETA-HYDROLASES SUPERFAMILY PROTEIN"/>
    <property type="match status" value="1"/>
</dbReference>
<feature type="domain" description="Dienelactone hydrolase" evidence="2">
    <location>
        <begin position="79"/>
        <end position="288"/>
    </location>
</feature>
<dbReference type="Gene3D" id="3.40.50.1820">
    <property type="entry name" value="alpha/beta hydrolase"/>
    <property type="match status" value="1"/>
</dbReference>
<evidence type="ECO:0000313" key="4">
    <source>
        <dbReference type="Proteomes" id="UP001279660"/>
    </source>
</evidence>
<keyword evidence="1" id="KW-1133">Transmembrane helix</keyword>
<dbReference type="EC" id="3.1.-.-" evidence="3"/>
<dbReference type="InterPro" id="IPR002925">
    <property type="entry name" value="Dienelactn_hydro"/>
</dbReference>
<proteinExistence type="predicted"/>
<dbReference type="Proteomes" id="UP001279660">
    <property type="component" value="Unassembled WGS sequence"/>
</dbReference>
<sequence>MSDIRDRAIQIYDAFTHEHRDRRTLLREMVGLVGSVAAAEVLIAGIAASPAAASITQPDDPALVTRKGPYAIGPGKQLTGYFAAPKDAKHAGVVIVVHENRGLTPHIEDVARRVALAGFQAVAPDFLSDQGGAPADENVARDMIGKADLTAITGEAVATIGAMSAQPGANGKVGIIGFCWGGALVNRVAVASGNALAAGVAYYGPAPDPAEAGAVAAPLLLHYAGKDARVAATGVPWVAALKAAGKDVTAYTYDGVDHAFNNDTSAERYNKPAADLAWERTIAFLHQHLDG</sequence>
<organism evidence="3 4">
    <name type="scientific">Sphingomonas echinoides</name>
    <dbReference type="NCBI Taxonomy" id="59803"/>
    <lineage>
        <taxon>Bacteria</taxon>
        <taxon>Pseudomonadati</taxon>
        <taxon>Pseudomonadota</taxon>
        <taxon>Alphaproteobacteria</taxon>
        <taxon>Sphingomonadales</taxon>
        <taxon>Sphingomonadaceae</taxon>
        <taxon>Sphingomonas</taxon>
    </lineage>
</organism>
<dbReference type="RefSeq" id="WP_010404160.1">
    <property type="nucleotide sequence ID" value="NZ_JAWXXV010000001.1"/>
</dbReference>
<evidence type="ECO:0000256" key="1">
    <source>
        <dbReference type="SAM" id="Phobius"/>
    </source>
</evidence>
<name>A0ABU4PKI7_9SPHN</name>
<feature type="transmembrane region" description="Helical" evidence="1">
    <location>
        <begin position="29"/>
        <end position="48"/>
    </location>
</feature>
<dbReference type="GO" id="GO:0016787">
    <property type="term" value="F:hydrolase activity"/>
    <property type="evidence" value="ECO:0007669"/>
    <property type="project" value="UniProtKB-KW"/>
</dbReference>
<gene>
    <name evidence="3" type="ORF">SIL82_06650</name>
</gene>
<dbReference type="EMBL" id="JAWXXV010000001">
    <property type="protein sequence ID" value="MDX5983934.1"/>
    <property type="molecule type" value="Genomic_DNA"/>
</dbReference>
<keyword evidence="4" id="KW-1185">Reference proteome</keyword>
<dbReference type="SUPFAM" id="SSF53474">
    <property type="entry name" value="alpha/beta-Hydrolases"/>
    <property type="match status" value="1"/>
</dbReference>